<feature type="region of interest" description="Disordered" evidence="2">
    <location>
        <begin position="565"/>
        <end position="588"/>
    </location>
</feature>
<dbReference type="GeneID" id="113420401"/>
<evidence type="ECO:0000256" key="1">
    <source>
        <dbReference type="ARBA" id="ARBA00008738"/>
    </source>
</evidence>
<dbReference type="CTD" id="158297"/>
<dbReference type="InterPro" id="IPR033336">
    <property type="entry name" value="SAXO1/2"/>
</dbReference>
<evidence type="ECO:0000256" key="2">
    <source>
        <dbReference type="SAM" id="MobiDB-lite"/>
    </source>
</evidence>
<protein>
    <submittedName>
        <fullName evidence="4">Stabilizer of axonemal microtubules 1</fullName>
    </submittedName>
</protein>
<dbReference type="GO" id="GO:0005814">
    <property type="term" value="C:centriole"/>
    <property type="evidence" value="ECO:0007669"/>
    <property type="project" value="TreeGrafter"/>
</dbReference>
<gene>
    <name evidence="4" type="primary">SAXO1</name>
</gene>
<reference evidence="4" key="1">
    <citation type="submission" date="2025-08" db="UniProtKB">
        <authorList>
            <consortium name="RefSeq"/>
        </authorList>
    </citation>
    <scope>IDENTIFICATION</scope>
</reference>
<dbReference type="PANTHER" id="PTHR31516">
    <property type="entry name" value="STABILIZER OF AXONEMAL MICROTUBULES 2"/>
    <property type="match status" value="1"/>
</dbReference>
<dbReference type="GO" id="GO:0008017">
    <property type="term" value="F:microtubule binding"/>
    <property type="evidence" value="ECO:0007669"/>
    <property type="project" value="InterPro"/>
</dbReference>
<dbReference type="KEGG" id="nss:113420401"/>
<dbReference type="GO" id="GO:0005879">
    <property type="term" value="C:axonemal microtubule"/>
    <property type="evidence" value="ECO:0007669"/>
    <property type="project" value="TreeGrafter"/>
</dbReference>
<dbReference type="Pfam" id="PF05217">
    <property type="entry name" value="SAXO1-2"/>
    <property type="match status" value="1"/>
</dbReference>
<dbReference type="PANTHER" id="PTHR31516:SF9">
    <property type="entry name" value="STABILIZER OF AXONEMAL MICROTUBULES 1"/>
    <property type="match status" value="1"/>
</dbReference>
<organism evidence="3 4">
    <name type="scientific">Notechis scutatus</name>
    <name type="common">mainland tiger snake</name>
    <dbReference type="NCBI Taxonomy" id="8663"/>
    <lineage>
        <taxon>Eukaryota</taxon>
        <taxon>Metazoa</taxon>
        <taxon>Chordata</taxon>
        <taxon>Craniata</taxon>
        <taxon>Vertebrata</taxon>
        <taxon>Euteleostomi</taxon>
        <taxon>Lepidosauria</taxon>
        <taxon>Squamata</taxon>
        <taxon>Bifurcata</taxon>
        <taxon>Unidentata</taxon>
        <taxon>Episquamata</taxon>
        <taxon>Toxicofera</taxon>
        <taxon>Serpentes</taxon>
        <taxon>Colubroidea</taxon>
        <taxon>Elapidae</taxon>
        <taxon>Hydrophiinae</taxon>
        <taxon>Notechis</taxon>
    </lineage>
</organism>
<evidence type="ECO:0000313" key="4">
    <source>
        <dbReference type="RefSeq" id="XP_026536074.1"/>
    </source>
</evidence>
<feature type="compositionally biased region" description="Polar residues" evidence="2">
    <location>
        <begin position="571"/>
        <end position="582"/>
    </location>
</feature>
<dbReference type="GO" id="GO:0036064">
    <property type="term" value="C:ciliary basal body"/>
    <property type="evidence" value="ECO:0007669"/>
    <property type="project" value="TreeGrafter"/>
</dbReference>
<dbReference type="GO" id="GO:0036126">
    <property type="term" value="C:sperm flagellum"/>
    <property type="evidence" value="ECO:0007669"/>
    <property type="project" value="TreeGrafter"/>
</dbReference>
<dbReference type="Proteomes" id="UP000504612">
    <property type="component" value="Unplaced"/>
</dbReference>
<sequence>MIKQEGEGPISTYLLDILLRKAEAERPPSSPLIRAIWVPPVRNQQFTCLSKAEVQKLENHHEKANCHFGPAAISILRISVLQTQRRVSMKNAREAVCFKKRNDLTADPLLTQENRGPILHLLPSSSSSSICEVCRCGRHHCPHLPTKPFGTNEKPCLLSEYMEKYPLYPNTLPRESCKPTTEYQKQPVPMEALSTTKRDYIPHEVFRIKQKPPDQYVKSNECMDLQSTYRQDYNPYSVSRVAPCMPQEQKYYSDEKMNTLPTYKTDYVAWNQPKREMIKPDNNYRPPEEKFDHRTTNQDAFQYKGLVTTKHYKPVRPLHISKVPLDSMTNYKLNYVPHPIPKRFVHTQEPFQACNVPFDGLTTHKLAYKGLAGEPAKSTKPDYVRPDAGNFMGTTEFKDKFLAWPAAPRIIKKPVVYTPPTEKMDLQTTAQIHYGDPHGRPATSYKPLARVVEYTAPFSNCSTMKEDFQHWHSERPKPILPHCEITLSSEPMDLMTSFQTHYVPHPLPSIKSFRPCLPVARPHLPFAETTTYGTSYTAKDVHICPASFKEPPGYVFEKVDEGGHRRFRPSSKMQSRQASNSKLADYRGLSGSRLNQDISVKA</sequence>
<dbReference type="RefSeq" id="XP_026536074.1">
    <property type="nucleotide sequence ID" value="XM_026680289.1"/>
</dbReference>
<comment type="similarity">
    <text evidence="1">Belongs to the FAM154 family.</text>
</comment>
<accession>A0A6J1V8D7</accession>
<dbReference type="AlphaFoldDB" id="A0A6J1V8D7"/>
<keyword evidence="3" id="KW-1185">Reference proteome</keyword>
<proteinExistence type="inferred from homology"/>
<name>A0A6J1V8D7_9SAUR</name>
<evidence type="ECO:0000313" key="3">
    <source>
        <dbReference type="Proteomes" id="UP000504612"/>
    </source>
</evidence>